<dbReference type="EMBL" id="FNEK01000015">
    <property type="protein sequence ID" value="SDJ28546.1"/>
    <property type="molecule type" value="Genomic_DNA"/>
</dbReference>
<accession>A0A1G8SH34</accession>
<feature type="chain" id="PRO_5011649665" evidence="1">
    <location>
        <begin position="21"/>
        <end position="81"/>
    </location>
</feature>
<proteinExistence type="predicted"/>
<organism evidence="2 3">
    <name type="scientific">Aliiruegeria lutimaris</name>
    <dbReference type="NCBI Taxonomy" id="571298"/>
    <lineage>
        <taxon>Bacteria</taxon>
        <taxon>Pseudomonadati</taxon>
        <taxon>Pseudomonadota</taxon>
        <taxon>Alphaproteobacteria</taxon>
        <taxon>Rhodobacterales</taxon>
        <taxon>Roseobacteraceae</taxon>
        <taxon>Aliiruegeria</taxon>
    </lineage>
</organism>
<dbReference type="STRING" id="571298.SAMN04488026_101510"/>
<evidence type="ECO:0000313" key="2">
    <source>
        <dbReference type="EMBL" id="SDJ28546.1"/>
    </source>
</evidence>
<protein>
    <submittedName>
        <fullName evidence="2">Uncharacterized protein</fullName>
    </submittedName>
</protein>
<dbReference type="OrthoDB" id="7871371at2"/>
<reference evidence="2 3" key="1">
    <citation type="submission" date="2016-10" db="EMBL/GenBank/DDBJ databases">
        <authorList>
            <person name="de Groot N.N."/>
        </authorList>
    </citation>
    <scope>NUCLEOTIDE SEQUENCE [LARGE SCALE GENOMIC DNA]</scope>
    <source>
        <strain evidence="2 3">DSM 25294</strain>
    </source>
</reference>
<dbReference type="RefSeq" id="WP_093153963.1">
    <property type="nucleotide sequence ID" value="NZ_FNEK01000015.1"/>
</dbReference>
<evidence type="ECO:0000256" key="1">
    <source>
        <dbReference type="SAM" id="SignalP"/>
    </source>
</evidence>
<name>A0A1G8SH34_9RHOB</name>
<dbReference type="AlphaFoldDB" id="A0A1G8SH34"/>
<sequence>MRRTAVLAALVAITAMPALASQTQLAQTAGVEPGLYSTSQLVRLVSLREEGGNAQAIERILANPKGAPLVAHLSTHGPSME</sequence>
<keyword evidence="1" id="KW-0732">Signal</keyword>
<keyword evidence="3" id="KW-1185">Reference proteome</keyword>
<evidence type="ECO:0000313" key="3">
    <source>
        <dbReference type="Proteomes" id="UP000199382"/>
    </source>
</evidence>
<gene>
    <name evidence="2" type="ORF">SAMN04488026_101510</name>
</gene>
<feature type="signal peptide" evidence="1">
    <location>
        <begin position="1"/>
        <end position="20"/>
    </location>
</feature>
<dbReference type="Proteomes" id="UP000199382">
    <property type="component" value="Unassembled WGS sequence"/>
</dbReference>